<dbReference type="GO" id="GO:0016740">
    <property type="term" value="F:transferase activity"/>
    <property type="evidence" value="ECO:0007669"/>
    <property type="project" value="UniProtKB-KW"/>
</dbReference>
<dbReference type="InterPro" id="IPR001173">
    <property type="entry name" value="Glyco_trans_2-like"/>
</dbReference>
<dbReference type="PANTHER" id="PTHR43630:SF2">
    <property type="entry name" value="GLYCOSYLTRANSFERASE"/>
    <property type="match status" value="1"/>
</dbReference>
<dbReference type="Proteomes" id="UP000034050">
    <property type="component" value="Unassembled WGS sequence"/>
</dbReference>
<dbReference type="Pfam" id="PF00535">
    <property type="entry name" value="Glycos_transf_2"/>
    <property type="match status" value="1"/>
</dbReference>
<feature type="domain" description="Glycosyltransferase 2-like" evidence="1">
    <location>
        <begin position="1"/>
        <end position="136"/>
    </location>
</feature>
<reference evidence="2 3" key="1">
    <citation type="journal article" date="2015" name="Nature">
        <title>rRNA introns, odd ribosomes, and small enigmatic genomes across a large radiation of phyla.</title>
        <authorList>
            <person name="Brown C.T."/>
            <person name="Hug L.A."/>
            <person name="Thomas B.C."/>
            <person name="Sharon I."/>
            <person name="Castelle C.J."/>
            <person name="Singh A."/>
            <person name="Wilkins M.J."/>
            <person name="Williams K.H."/>
            <person name="Banfield J.F."/>
        </authorList>
    </citation>
    <scope>NUCLEOTIDE SEQUENCE [LARGE SCALE GENOMIC DNA]</scope>
</reference>
<evidence type="ECO:0000313" key="3">
    <source>
        <dbReference type="Proteomes" id="UP000034050"/>
    </source>
</evidence>
<accession>A0A0G1CPL3</accession>
<keyword evidence="2" id="KW-0808">Transferase</keyword>
<evidence type="ECO:0000313" key="2">
    <source>
        <dbReference type="EMBL" id="KKS87489.1"/>
    </source>
</evidence>
<dbReference type="STRING" id="1618446.UV61_C0002G0210"/>
<dbReference type="Gene3D" id="3.90.550.10">
    <property type="entry name" value="Spore Coat Polysaccharide Biosynthesis Protein SpsA, Chain A"/>
    <property type="match status" value="1"/>
</dbReference>
<dbReference type="SUPFAM" id="SSF53448">
    <property type="entry name" value="Nucleotide-diphospho-sugar transferases"/>
    <property type="match status" value="1"/>
</dbReference>
<dbReference type="InterPro" id="IPR029044">
    <property type="entry name" value="Nucleotide-diphossugar_trans"/>
</dbReference>
<dbReference type="EMBL" id="LCFD01000002">
    <property type="protein sequence ID" value="KKS87489.1"/>
    <property type="molecule type" value="Genomic_DNA"/>
</dbReference>
<dbReference type="PANTHER" id="PTHR43630">
    <property type="entry name" value="POLY-BETA-1,6-N-ACETYL-D-GLUCOSAMINE SYNTHASE"/>
    <property type="match status" value="1"/>
</dbReference>
<comment type="caution">
    <text evidence="2">The sequence shown here is derived from an EMBL/GenBank/DDBJ whole genome shotgun (WGS) entry which is preliminary data.</text>
</comment>
<dbReference type="AlphaFoldDB" id="A0A0G1CPL3"/>
<protein>
    <submittedName>
        <fullName evidence="2">Glycosyl transferase family 2</fullName>
    </submittedName>
</protein>
<name>A0A0G1CPL3_9BACT</name>
<sequence>MIVRNEEQWVWYAIQSVINHVDELLIFDTGSDDKTNEIIKSIASPKITFVEKGRVTPQELADLRNEQIKLTRTDWFLLLDGDEIWPQVTIGELVELIKKVGPKVIGLVVNTRLPLGDLFHYQSESAGRYQLLGKRGHFNIRCYRKTPIFHWECVYPYKKYIEKYVDRNGIQVQDKTGTLTRLNGEYWHLTHLVRSSQDTHGKRKYEIGQEADVSLPEVFYLPRQTLVPDPWIKYALHERIWAQMITPLKLLKRRWQNVGKT</sequence>
<evidence type="ECO:0000259" key="1">
    <source>
        <dbReference type="Pfam" id="PF00535"/>
    </source>
</evidence>
<proteinExistence type="predicted"/>
<organism evidence="2 3">
    <name type="scientific">Candidatus Gottesmanbacteria bacterium GW2011_GWB1_43_11</name>
    <dbReference type="NCBI Taxonomy" id="1618446"/>
    <lineage>
        <taxon>Bacteria</taxon>
        <taxon>Candidatus Gottesmaniibacteriota</taxon>
    </lineage>
</organism>
<gene>
    <name evidence="2" type="ORF">UV61_C0002G0210</name>
</gene>
<dbReference type="CDD" id="cd00761">
    <property type="entry name" value="Glyco_tranf_GTA_type"/>
    <property type="match status" value="1"/>
</dbReference>